<dbReference type="InterPro" id="IPR050386">
    <property type="entry name" value="Glycosyl_hydrolase_5"/>
</dbReference>
<keyword evidence="5 7" id="KW-0326">Glycosidase</keyword>
<comment type="caution">
    <text evidence="9">The sequence shown here is derived from an EMBL/GenBank/DDBJ whole genome shotgun (WGS) entry which is preliminary data.</text>
</comment>
<evidence type="ECO:0000256" key="7">
    <source>
        <dbReference type="RuleBase" id="RU361153"/>
    </source>
</evidence>
<dbReference type="SUPFAM" id="SSF51445">
    <property type="entry name" value="(Trans)glycosidases"/>
    <property type="match status" value="1"/>
</dbReference>
<dbReference type="AlphaFoldDB" id="A0A6L5YI43"/>
<evidence type="ECO:0000256" key="2">
    <source>
        <dbReference type="ARBA" id="ARBA00022801"/>
    </source>
</evidence>
<feature type="domain" description="Glycoside hydrolase family 5" evidence="8">
    <location>
        <begin position="22"/>
        <end position="315"/>
    </location>
</feature>
<dbReference type="GO" id="GO:0009986">
    <property type="term" value="C:cell surface"/>
    <property type="evidence" value="ECO:0007669"/>
    <property type="project" value="TreeGrafter"/>
</dbReference>
<keyword evidence="10" id="KW-1185">Reference proteome</keyword>
<dbReference type="InterPro" id="IPR017853">
    <property type="entry name" value="GH"/>
</dbReference>
<name>A0A6L5YI43_9FIRM</name>
<evidence type="ECO:0000256" key="4">
    <source>
        <dbReference type="ARBA" id="ARBA00023277"/>
    </source>
</evidence>
<dbReference type="Gene3D" id="3.20.20.80">
    <property type="entry name" value="Glycosidases"/>
    <property type="match status" value="1"/>
</dbReference>
<dbReference type="RefSeq" id="WP_154496167.1">
    <property type="nucleotide sequence ID" value="NZ_VUMU01000007.1"/>
</dbReference>
<comment type="similarity">
    <text evidence="1 7">Belongs to the glycosyl hydrolase 5 (cellulase A) family.</text>
</comment>
<sequence length="340" mass="39520">MKLERGINLGGYLSQCVHNTEHYDAFIQEEDIRKIASMGFDHVRLAIDYEVLEDEYGRTREEGFAYVTRVVEWCKRQGLNIVLDLHKAYGYDFNNAGDKGKNILFTNKMVQKRFVNLWIKIAEHYANETHVAFELLNEVVEQENAEAWNLLIAETVDAIRRIARDTIIIYGGIQWNSVKTLKLLEKPKDENILFTFHFYEPLLFTHQKAHWVPTISQTEDIYYPEAMDYYRTKSLPIGYQGEVVCKAQSQTMGTEFITEMVMEAVTAAKDAGVTLYCGEFGVIDQAPVEDTLRWFTDVDTVFRQFGIGCAVWTYKEMDFGLIGEHYAPIREQLLKLWNRK</sequence>
<dbReference type="EMBL" id="VUMU01000007">
    <property type="protein sequence ID" value="MST58056.1"/>
    <property type="molecule type" value="Genomic_DNA"/>
</dbReference>
<reference evidence="9 10" key="1">
    <citation type="submission" date="2019-08" db="EMBL/GenBank/DDBJ databases">
        <title>In-depth cultivation of the pig gut microbiome towards novel bacterial diversity and tailored functional studies.</title>
        <authorList>
            <person name="Wylensek D."/>
            <person name="Hitch T.C.A."/>
            <person name="Clavel T."/>
        </authorList>
    </citation>
    <scope>NUCLEOTIDE SEQUENCE [LARGE SCALE GENOMIC DNA]</scope>
    <source>
        <strain evidence="9 10">WCA3-601-WT-6H</strain>
    </source>
</reference>
<evidence type="ECO:0000256" key="6">
    <source>
        <dbReference type="ARBA" id="ARBA00023326"/>
    </source>
</evidence>
<dbReference type="Pfam" id="PF00150">
    <property type="entry name" value="Cellulase"/>
    <property type="match status" value="1"/>
</dbReference>
<evidence type="ECO:0000313" key="9">
    <source>
        <dbReference type="EMBL" id="MST58056.1"/>
    </source>
</evidence>
<keyword evidence="3" id="KW-0136">Cellulose degradation</keyword>
<evidence type="ECO:0000256" key="3">
    <source>
        <dbReference type="ARBA" id="ARBA00023001"/>
    </source>
</evidence>
<dbReference type="InterPro" id="IPR001547">
    <property type="entry name" value="Glyco_hydro_5"/>
</dbReference>
<dbReference type="InterPro" id="IPR018087">
    <property type="entry name" value="Glyco_hydro_5_CS"/>
</dbReference>
<evidence type="ECO:0000256" key="5">
    <source>
        <dbReference type="ARBA" id="ARBA00023295"/>
    </source>
</evidence>
<keyword evidence="6" id="KW-0624">Polysaccharide degradation</keyword>
<keyword evidence="2 7" id="KW-0378">Hydrolase</keyword>
<dbReference type="PROSITE" id="PS00659">
    <property type="entry name" value="GLYCOSYL_HYDROL_F5"/>
    <property type="match status" value="1"/>
</dbReference>
<dbReference type="GO" id="GO:0030245">
    <property type="term" value="P:cellulose catabolic process"/>
    <property type="evidence" value="ECO:0007669"/>
    <property type="project" value="UniProtKB-KW"/>
</dbReference>
<dbReference type="PANTHER" id="PTHR31297:SF41">
    <property type="entry name" value="ENDOGLUCANASE, PUTATIVE (AFU_ORTHOLOGUE AFUA_5G01830)-RELATED"/>
    <property type="match status" value="1"/>
</dbReference>
<dbReference type="GO" id="GO:0005576">
    <property type="term" value="C:extracellular region"/>
    <property type="evidence" value="ECO:0007669"/>
    <property type="project" value="TreeGrafter"/>
</dbReference>
<evidence type="ECO:0000256" key="1">
    <source>
        <dbReference type="ARBA" id="ARBA00005641"/>
    </source>
</evidence>
<dbReference type="PANTHER" id="PTHR31297">
    <property type="entry name" value="GLUCAN ENDO-1,6-BETA-GLUCOSIDASE B"/>
    <property type="match status" value="1"/>
</dbReference>
<evidence type="ECO:0000259" key="8">
    <source>
        <dbReference type="Pfam" id="PF00150"/>
    </source>
</evidence>
<accession>A0A6L5YI43</accession>
<evidence type="ECO:0000313" key="10">
    <source>
        <dbReference type="Proteomes" id="UP000476055"/>
    </source>
</evidence>
<keyword evidence="4" id="KW-0119">Carbohydrate metabolism</keyword>
<gene>
    <name evidence="9" type="ORF">FYJ59_07345</name>
</gene>
<dbReference type="Proteomes" id="UP000476055">
    <property type="component" value="Unassembled WGS sequence"/>
</dbReference>
<protein>
    <submittedName>
        <fullName evidence="9">Glycoside hydrolase family 5 protein</fullName>
    </submittedName>
</protein>
<proteinExistence type="inferred from homology"/>
<dbReference type="GO" id="GO:0008422">
    <property type="term" value="F:beta-glucosidase activity"/>
    <property type="evidence" value="ECO:0007669"/>
    <property type="project" value="TreeGrafter"/>
</dbReference>
<organism evidence="9 10">
    <name type="scientific">Waltera intestinalis</name>
    <dbReference type="NCBI Taxonomy" id="2606635"/>
    <lineage>
        <taxon>Bacteria</taxon>
        <taxon>Bacillati</taxon>
        <taxon>Bacillota</taxon>
        <taxon>Clostridia</taxon>
        <taxon>Lachnospirales</taxon>
        <taxon>Lachnospiraceae</taxon>
        <taxon>Waltera</taxon>
    </lineage>
</organism>